<keyword evidence="2" id="KW-1133">Transmembrane helix</keyword>
<feature type="transmembrane region" description="Helical" evidence="2">
    <location>
        <begin position="33"/>
        <end position="49"/>
    </location>
</feature>
<sequence length="291" mass="32918">MASFLDKTSTKAEMPALFTPEAKSRQTRISKPLLAILTLLSLAAAFYLYRNSIPFYQTPTLSPSRNDDSEWPIPKISSPDLPGPDRPGPDLPGPDLPARIEQFEPLKRYSLDYGKVACWQHDGVWIKEVTPVEMSSLGVDRFQDTERALQQADEDVFCMRLRIHGASFWQLPPHWPEHLNWREAVDRYVDYREPTLKVSLEVGFPASGGVWMLNTSLGLDDELYPKSMGLRNVLTMDEKCEVIKDLGGRFCEDIRILFGLRRIHFVELAAKHNRAEGASAALPGVPLLVRI</sequence>
<feature type="compositionally biased region" description="Pro residues" evidence="1">
    <location>
        <begin position="81"/>
        <end position="95"/>
    </location>
</feature>
<evidence type="ECO:0000313" key="4">
    <source>
        <dbReference type="Proteomes" id="UP000469559"/>
    </source>
</evidence>
<accession>A0A8T9BP56</accession>
<keyword evidence="2" id="KW-0472">Membrane</keyword>
<reference evidence="3 4" key="1">
    <citation type="submission" date="2018-05" db="EMBL/GenBank/DDBJ databases">
        <title>Whole genome sequencing for identification of molecular markers to develop diagnostic detection tools for the regulated plant pathogen Lachnellula willkommii.</title>
        <authorList>
            <person name="Giroux E."/>
            <person name="Bilodeau G."/>
        </authorList>
    </citation>
    <scope>NUCLEOTIDE SEQUENCE [LARGE SCALE GENOMIC DNA]</scope>
    <source>
        <strain evidence="3 4">CBS 203.66</strain>
    </source>
</reference>
<evidence type="ECO:0000313" key="3">
    <source>
        <dbReference type="EMBL" id="TVY21151.1"/>
    </source>
</evidence>
<evidence type="ECO:0000256" key="2">
    <source>
        <dbReference type="SAM" id="Phobius"/>
    </source>
</evidence>
<dbReference type="Proteomes" id="UP000469559">
    <property type="component" value="Unassembled WGS sequence"/>
</dbReference>
<name>A0A8T9BP56_9HELO</name>
<keyword evidence="2" id="KW-0812">Transmembrane</keyword>
<dbReference type="AlphaFoldDB" id="A0A8T9BP56"/>
<comment type="caution">
    <text evidence="3">The sequence shown here is derived from an EMBL/GenBank/DDBJ whole genome shotgun (WGS) entry which is preliminary data.</text>
</comment>
<feature type="region of interest" description="Disordered" evidence="1">
    <location>
        <begin position="61"/>
        <end position="96"/>
    </location>
</feature>
<protein>
    <submittedName>
        <fullName evidence="3">Uncharacterized protein</fullName>
    </submittedName>
</protein>
<dbReference type="EMBL" id="QGMF01000025">
    <property type="protein sequence ID" value="TVY21151.1"/>
    <property type="molecule type" value="Genomic_DNA"/>
</dbReference>
<dbReference type="OrthoDB" id="4487429at2759"/>
<keyword evidence="4" id="KW-1185">Reference proteome</keyword>
<organism evidence="3 4">
    <name type="scientific">Lachnellula arida</name>
    <dbReference type="NCBI Taxonomy" id="1316785"/>
    <lineage>
        <taxon>Eukaryota</taxon>
        <taxon>Fungi</taxon>
        <taxon>Dikarya</taxon>
        <taxon>Ascomycota</taxon>
        <taxon>Pezizomycotina</taxon>
        <taxon>Leotiomycetes</taxon>
        <taxon>Helotiales</taxon>
        <taxon>Lachnaceae</taxon>
        <taxon>Lachnellula</taxon>
    </lineage>
</organism>
<proteinExistence type="predicted"/>
<gene>
    <name evidence="3" type="ORF">LARI1_G001491</name>
</gene>
<evidence type="ECO:0000256" key="1">
    <source>
        <dbReference type="SAM" id="MobiDB-lite"/>
    </source>
</evidence>